<name>A0ACB9VD90_9CETA</name>
<protein>
    <submittedName>
        <fullName evidence="1">Uncharacterized protein</fullName>
    </submittedName>
</protein>
<evidence type="ECO:0000313" key="1">
    <source>
        <dbReference type="EMBL" id="KAI4587765.1"/>
    </source>
</evidence>
<keyword evidence="2" id="KW-1185">Reference proteome</keyword>
<comment type="caution">
    <text evidence="1">The sequence shown here is derived from an EMBL/GenBank/DDBJ whole genome shotgun (WGS) entry which is preliminary data.</text>
</comment>
<reference evidence="1" key="1">
    <citation type="submission" date="2022-03" db="EMBL/GenBank/DDBJ databases">
        <title>Genomic analyses of argali, domestic sheep and their hybrids provide insights into chromosomal evolution, heterosis and genetic basis of agronomic traits.</title>
        <authorList>
            <person name="Li M."/>
        </authorList>
    </citation>
    <scope>NUCLEOTIDE SEQUENCE</scope>
    <source>
        <strain evidence="1">F1 hybrid</strain>
    </source>
</reference>
<gene>
    <name evidence="1" type="ORF">MJG53_005552</name>
</gene>
<accession>A0ACB9VD90</accession>
<sequence length="590" mass="64312">MRAALLAALLAVVSVPSARAVWLGRLDPQQLMGSWYVLAVASGGKDFALERATRSVEGVEVMLTSQNTLKMRASRHRLERCHLQAVELRRQNSGWVFGNPCKDDGRRSPSGQRGDPSSPLTAVRLPSAPSGLGPSTPAVSPGPCVRALGVLEYRVLGTNFRDYAIVFTQLEAQEEAFSTVELYSRTALASQEALGRFAKWSRSLGFLSQQQAELQRDLRGVEGFRVMVPDYSASVVYLRLGRAGRTTRTLLLFSRQPTCSFLSMRKFINACEALGLASRVAVLPKDGARGLEGQVDESRPQEMRALLLTLGLVASLQAQDALVLDSWTEDVSGKWYLKAVTTDQDVPGKNQESVTAMTFSVLEGGDLEAKVTLRVDGQCQETGLVLEQTNDPGRYTAYGGKREVFILPLRAQDHFILYCEGELGGRQIRVARLLGEGPASQPRKAPPAPFPCAFCSGEAPEEAAGPTLRLGVRGGRCGRRMPAKKPGEQPRGLGGIHGVCKSQKVEPEDLQAPAERNLLSQRKLGTRGFCYDVDVVLEKTSRSGTYTACRNPDVNPEALEAFKKFAQRKGLSPEDIFTPQQTESCKPESD</sequence>
<dbReference type="EMBL" id="CM043028">
    <property type="protein sequence ID" value="KAI4587765.1"/>
    <property type="molecule type" value="Genomic_DNA"/>
</dbReference>
<evidence type="ECO:0000313" key="2">
    <source>
        <dbReference type="Proteomes" id="UP001057279"/>
    </source>
</evidence>
<dbReference type="Proteomes" id="UP001057279">
    <property type="component" value="Linkage Group LG03"/>
</dbReference>
<proteinExistence type="predicted"/>
<organism evidence="1 2">
    <name type="scientific">Ovis ammon polii x Ovis aries</name>
    <dbReference type="NCBI Taxonomy" id="2918886"/>
    <lineage>
        <taxon>Eukaryota</taxon>
        <taxon>Metazoa</taxon>
        <taxon>Chordata</taxon>
        <taxon>Craniata</taxon>
        <taxon>Vertebrata</taxon>
        <taxon>Euteleostomi</taxon>
        <taxon>Mammalia</taxon>
        <taxon>Eutheria</taxon>
        <taxon>Laurasiatheria</taxon>
        <taxon>Artiodactyla</taxon>
        <taxon>Ruminantia</taxon>
        <taxon>Pecora</taxon>
        <taxon>Bovidae</taxon>
        <taxon>Caprinae</taxon>
        <taxon>Ovis</taxon>
    </lineage>
</organism>